<gene>
    <name evidence="2" type="ORF">H4Q32_014441</name>
</gene>
<dbReference type="EMBL" id="JACTAM010000020">
    <property type="protein sequence ID" value="KAI2651705.1"/>
    <property type="molecule type" value="Genomic_DNA"/>
</dbReference>
<protein>
    <submittedName>
        <fullName evidence="2">tRNA-specific 2-thiouridylase MnmA</fullName>
    </submittedName>
</protein>
<reference evidence="2 3" key="1">
    <citation type="submission" date="2022-01" db="EMBL/GenBank/DDBJ databases">
        <title>A high-quality chromosome-level genome assembly of rohu carp, Labeo rohita.</title>
        <authorList>
            <person name="Arick M.A. II"/>
            <person name="Hsu C.-Y."/>
            <person name="Magbanua Z."/>
            <person name="Pechanova O."/>
            <person name="Grover C."/>
            <person name="Miller E."/>
            <person name="Thrash A."/>
            <person name="Ezzel L."/>
            <person name="Alam S."/>
            <person name="Benzie J."/>
            <person name="Hamilton M."/>
            <person name="Karsi A."/>
            <person name="Lawrence M.L."/>
            <person name="Peterson D.G."/>
        </authorList>
    </citation>
    <scope>NUCLEOTIDE SEQUENCE [LARGE SCALE GENOMIC DNA]</scope>
    <source>
        <strain evidence="3">BAU-BD-2019</strain>
        <tissue evidence="2">Blood</tissue>
    </source>
</reference>
<dbReference type="PANTHER" id="PTHR47331">
    <property type="entry name" value="PHD-TYPE DOMAIN-CONTAINING PROTEIN"/>
    <property type="match status" value="1"/>
</dbReference>
<feature type="region of interest" description="Disordered" evidence="1">
    <location>
        <begin position="60"/>
        <end position="90"/>
    </location>
</feature>
<dbReference type="Pfam" id="PF05380">
    <property type="entry name" value="Peptidase_A17"/>
    <property type="match status" value="1"/>
</dbReference>
<dbReference type="InterPro" id="IPR008042">
    <property type="entry name" value="Retrotrans_Pao"/>
</dbReference>
<sequence>MSANVINRSRVTRSYQEVSRRKMHSHRMRFCIDKVLPYFQLSIKRSELGICFSVVIDRSTGTKDSKQPTQSSLVTRSNQSTPSKDSKGSTINSAVAIALAEAEEAKAKAKYAEKEMQIKKGTFGRRKSMFRSTISSSGCRKGSCCGKDWFPPPPQTEPFQESMPQLQPYELVPPDSGEAFRRQEVSGNVINNEALIQDKQSEEANRYAPYPDKYHPRLPQSVKPSPSVKSRQDDYFAHVRPPDDLGHLPACTYLHPSMQSQNTAANAHSYPQSKFMARREIVSTGLLQFDDRPENYRSWKASFFTATRDLDLTAKEEMDLLVKWLGTDSREKVKRIRAVHVKNPDRGLSMIWERLDECFGAPEVVECSLLKRLETFPKISNKEWKKLRELGDLLMELLVAKSEGVLLGLACLDTARGIASIVQKLSFNLQDKWMTLSYTFKQQHRVPFPPFSVLVNFVGPDLNNGLLGVHLRFRKEAVAFTTDIQQMFHCFLVKPEDRNFLRFFWYEENDPEKSVIEYRMKVHIFGNSPSPAVAIYGLRQAAKEAESEFGADVRRFVERDFYVDDGLRSLPSATAAIDLLKRTQAALARSNLKRHKIASNSKEVMDAFPLDEQASDLTDMDLGKVAVKVQSTLGVNWNLLTHIFTFQLSCDTKPFTRRGVLSTVNGLYDPFGFAAPVVIHGKALIRELTTESCDWDAPLPLEKMGPWQQWKDSLQELQHLQIPRHYTKDFSSEVSQRELCIFADASVLAIAAVAYLRSSSPEGSCKISFILGKAKLAPWPELTIPRLELCSAVLAVQMADLIMSETDSEFDSVNFFSDNKVVLGYTHNEKRRFHVFVNNRVLRIRRRTHPRQWHYVASDQNPADHATRSVPAAYLKDTTWLTGPPFLSCPNQTYLASDPFDLVDPMTDIEVRPEVSALVTLTKDSQLGSECFKRFSNWKELLRAIACLIHVVRAYKGELVKDGKDCKGWHCCSTPYSVGELCRAKNAIIRAMQQEGFTEEFRCIEDGKNILRSSPLFALNPFIDENGLMRFGGRMPRVNTGFEERNPIIIPRQHHIAVLIVRHYHEQSQHQGRHFTEGAIRMAGFWIVGAKRSICSLIFGCVTCRKLRGWSETQKMANLPMDRVNTEPRLLT</sequence>
<feature type="compositionally biased region" description="Polar residues" evidence="1">
    <location>
        <begin position="67"/>
        <end position="90"/>
    </location>
</feature>
<dbReference type="PANTHER" id="PTHR47331:SF6">
    <property type="entry name" value="DOUBLECORTIN DOMAIN-CONTAINING PROTEIN"/>
    <property type="match status" value="1"/>
</dbReference>
<evidence type="ECO:0000313" key="2">
    <source>
        <dbReference type="EMBL" id="KAI2651705.1"/>
    </source>
</evidence>
<keyword evidence="3" id="KW-1185">Reference proteome</keyword>
<evidence type="ECO:0000256" key="1">
    <source>
        <dbReference type="SAM" id="MobiDB-lite"/>
    </source>
</evidence>
<comment type="caution">
    <text evidence="2">The sequence shown here is derived from an EMBL/GenBank/DDBJ whole genome shotgun (WGS) entry which is preliminary data.</text>
</comment>
<dbReference type="SUPFAM" id="SSF56672">
    <property type="entry name" value="DNA/RNA polymerases"/>
    <property type="match status" value="1"/>
</dbReference>
<dbReference type="Proteomes" id="UP000830375">
    <property type="component" value="Unassembled WGS sequence"/>
</dbReference>
<proteinExistence type="predicted"/>
<feature type="region of interest" description="Disordered" evidence="1">
    <location>
        <begin position="210"/>
        <end position="229"/>
    </location>
</feature>
<accession>A0ABQ8LMT5</accession>
<name>A0ABQ8LMT5_LABRO</name>
<dbReference type="InterPro" id="IPR043502">
    <property type="entry name" value="DNA/RNA_pol_sf"/>
</dbReference>
<organism evidence="2 3">
    <name type="scientific">Labeo rohita</name>
    <name type="common">Indian major carp</name>
    <name type="synonym">Cyprinus rohita</name>
    <dbReference type="NCBI Taxonomy" id="84645"/>
    <lineage>
        <taxon>Eukaryota</taxon>
        <taxon>Metazoa</taxon>
        <taxon>Chordata</taxon>
        <taxon>Craniata</taxon>
        <taxon>Vertebrata</taxon>
        <taxon>Euteleostomi</taxon>
        <taxon>Actinopterygii</taxon>
        <taxon>Neopterygii</taxon>
        <taxon>Teleostei</taxon>
        <taxon>Ostariophysi</taxon>
        <taxon>Cypriniformes</taxon>
        <taxon>Cyprinidae</taxon>
        <taxon>Labeoninae</taxon>
        <taxon>Labeonini</taxon>
        <taxon>Labeo</taxon>
    </lineage>
</organism>
<evidence type="ECO:0000313" key="3">
    <source>
        <dbReference type="Proteomes" id="UP000830375"/>
    </source>
</evidence>